<evidence type="ECO:0000313" key="3">
    <source>
        <dbReference type="Proteomes" id="UP000044098"/>
    </source>
</evidence>
<proteinExistence type="predicted"/>
<organism evidence="2 3">
    <name type="scientific">Achromobacter aegrifaciens</name>
    <dbReference type="NCBI Taxonomy" id="1287736"/>
    <lineage>
        <taxon>Bacteria</taxon>
        <taxon>Pseudomonadati</taxon>
        <taxon>Pseudomonadota</taxon>
        <taxon>Betaproteobacteria</taxon>
        <taxon>Burkholderiales</taxon>
        <taxon>Alcaligenaceae</taxon>
        <taxon>Achromobacter</taxon>
    </lineage>
</organism>
<evidence type="ECO:0000313" key="2">
    <source>
        <dbReference type="EMBL" id="CUJ70771.1"/>
    </source>
</evidence>
<reference evidence="2 3" key="1">
    <citation type="submission" date="2015-09" db="EMBL/GenBank/DDBJ databases">
        <authorList>
            <consortium name="Pathogen Informatics"/>
        </authorList>
    </citation>
    <scope>NUCLEOTIDE SEQUENCE [LARGE SCALE GENOMIC DNA]</scope>
    <source>
        <strain evidence="2 3">2789STDY5608625</strain>
    </source>
</reference>
<dbReference type="Proteomes" id="UP000044098">
    <property type="component" value="Unassembled WGS sequence"/>
</dbReference>
<dbReference type="AlphaFoldDB" id="A0AAD2KLT6"/>
<feature type="region of interest" description="Disordered" evidence="1">
    <location>
        <begin position="91"/>
        <end position="113"/>
    </location>
</feature>
<protein>
    <submittedName>
        <fullName evidence="2">Uncharacterized protein</fullName>
    </submittedName>
</protein>
<comment type="caution">
    <text evidence="2">The sequence shown here is derived from an EMBL/GenBank/DDBJ whole genome shotgun (WGS) entry which is preliminary data.</text>
</comment>
<evidence type="ECO:0000256" key="1">
    <source>
        <dbReference type="SAM" id="MobiDB-lite"/>
    </source>
</evidence>
<sequence length="113" mass="12680">MRTGASPELFSREQAEKLHKLRERLELAPVTGRPFSTSRMFQDLAMSGALDKLPAPDACPPLANLIREESPFMRGRQHILVAVRSAQAMHERLQNHEGATEASLPRLLERPRG</sequence>
<name>A0AAD2KLT6_ACHAE</name>
<dbReference type="RefSeq" id="WP_054458008.1">
    <property type="nucleotide sequence ID" value="NZ_CYTK01000012.1"/>
</dbReference>
<gene>
    <name evidence="2" type="ORF">ERS370000_05409</name>
</gene>
<accession>A0AAD2KLT6</accession>
<dbReference type="EMBL" id="CYTK01000012">
    <property type="protein sequence ID" value="CUJ70771.1"/>
    <property type="molecule type" value="Genomic_DNA"/>
</dbReference>